<keyword evidence="4" id="KW-1185">Reference proteome</keyword>
<dbReference type="Gene3D" id="3.40.50.10490">
    <property type="entry name" value="Glucose-6-phosphate isomerase like protein, domain 1"/>
    <property type="match status" value="1"/>
</dbReference>
<reference evidence="3 4" key="1">
    <citation type="submission" date="2020-07" db="EMBL/GenBank/DDBJ databases">
        <title>Genomic Encyclopedia of Type Strains, Phase IV (KMG-IV): sequencing the most valuable type-strain genomes for metagenomic binning, comparative biology and taxonomic classification.</title>
        <authorList>
            <person name="Goeker M."/>
        </authorList>
    </citation>
    <scope>NUCLEOTIDE SEQUENCE [LARGE SCALE GENOMIC DNA]</scope>
    <source>
        <strain evidence="3 4">DSM 15730</strain>
    </source>
</reference>
<dbReference type="CDD" id="cd05013">
    <property type="entry name" value="SIS_RpiR"/>
    <property type="match status" value="1"/>
</dbReference>
<evidence type="ECO:0000313" key="3">
    <source>
        <dbReference type="EMBL" id="MBA2873284.1"/>
    </source>
</evidence>
<dbReference type="AlphaFoldDB" id="A0A7V9Z3B7"/>
<dbReference type="InterPro" id="IPR050099">
    <property type="entry name" value="SIS_GmhA/DiaA_subfam"/>
</dbReference>
<name>A0A7V9Z3B7_9BACL</name>
<comment type="similarity">
    <text evidence="1">Belongs to the UPF0309 family.</text>
</comment>
<dbReference type="PANTHER" id="PTHR30390">
    <property type="entry name" value="SEDOHEPTULOSE 7-PHOSPHATE ISOMERASE / DNAA INITIATOR-ASSOCIATING FACTOR FOR REPLICATION INITIATION"/>
    <property type="match status" value="1"/>
</dbReference>
<dbReference type="Proteomes" id="UP000523087">
    <property type="component" value="Unassembled WGS sequence"/>
</dbReference>
<dbReference type="InterPro" id="IPR035472">
    <property type="entry name" value="RpiR-like_SIS"/>
</dbReference>
<evidence type="ECO:0000313" key="4">
    <source>
        <dbReference type="Proteomes" id="UP000523087"/>
    </source>
</evidence>
<comment type="caution">
    <text evidence="3">The sequence shown here is derived from an EMBL/GenBank/DDBJ whole genome shotgun (WGS) entry which is preliminary data.</text>
</comment>
<proteinExistence type="inferred from homology"/>
<accession>A0A7V9Z3B7</accession>
<dbReference type="PROSITE" id="PS51464">
    <property type="entry name" value="SIS"/>
    <property type="match status" value="1"/>
</dbReference>
<evidence type="ECO:0000256" key="1">
    <source>
        <dbReference type="HAMAP-Rule" id="MF_01240"/>
    </source>
</evidence>
<dbReference type="SUPFAM" id="SSF53697">
    <property type="entry name" value="SIS domain"/>
    <property type="match status" value="1"/>
</dbReference>
<protein>
    <recommendedName>
        <fullName evidence="1">UPF0309 protein HNR31_000036</fullName>
    </recommendedName>
</protein>
<dbReference type="InterPro" id="IPR001347">
    <property type="entry name" value="SIS_dom"/>
</dbReference>
<dbReference type="InterPro" id="IPR022951">
    <property type="entry name" value="UPF0309"/>
</dbReference>
<sequence>MPLISEYFQHIHKLLVAVEKEEKETLLIAAKKVSECIQRAGIIQLFGCGHSHLLAEEVFYRAGGLVPIKPILIESLMLHEGAVRSSQLEKETGYARTFLEKEDIRKEDVVFVISNSGRNPVPIDVALWAKQCGAYVIGITSLQYSKALPSLHPSGKHLWECVDLAINNYSVKGDAVLTHPHVSVPFAPTSTIIGAAILHAIFAEAIVMIAEHGKETPIFVSGNLQEGQEHNQKLIEMYRDRIQLLR</sequence>
<dbReference type="Pfam" id="PF13580">
    <property type="entry name" value="SIS_2"/>
    <property type="match status" value="1"/>
</dbReference>
<dbReference type="GO" id="GO:0097367">
    <property type="term" value="F:carbohydrate derivative binding"/>
    <property type="evidence" value="ECO:0007669"/>
    <property type="project" value="InterPro"/>
</dbReference>
<dbReference type="HAMAP" id="MF_01240">
    <property type="entry name" value="UPF0309"/>
    <property type="match status" value="1"/>
</dbReference>
<organism evidence="3 4">
    <name type="scientific">Thermaerobacillus caldiproteolyticus</name>
    <dbReference type="NCBI Taxonomy" id="247480"/>
    <lineage>
        <taxon>Bacteria</taxon>
        <taxon>Bacillati</taxon>
        <taxon>Bacillota</taxon>
        <taxon>Bacilli</taxon>
        <taxon>Bacillales</taxon>
        <taxon>Anoxybacillaceae</taxon>
        <taxon>Thermaerobacillus</taxon>
    </lineage>
</organism>
<evidence type="ECO:0000259" key="2">
    <source>
        <dbReference type="PROSITE" id="PS51464"/>
    </source>
</evidence>
<dbReference type="InterPro" id="IPR046348">
    <property type="entry name" value="SIS_dom_sf"/>
</dbReference>
<dbReference type="PANTHER" id="PTHR30390:SF7">
    <property type="entry name" value="PHOSPHOHEPTOSE ISOMERASE"/>
    <property type="match status" value="1"/>
</dbReference>
<gene>
    <name evidence="3" type="ORF">HNR31_000036</name>
</gene>
<feature type="domain" description="SIS" evidence="2">
    <location>
        <begin position="33"/>
        <end position="215"/>
    </location>
</feature>
<dbReference type="EMBL" id="JACDUT010000001">
    <property type="protein sequence ID" value="MBA2873284.1"/>
    <property type="molecule type" value="Genomic_DNA"/>
</dbReference>
<dbReference type="GO" id="GO:1901135">
    <property type="term" value="P:carbohydrate derivative metabolic process"/>
    <property type="evidence" value="ECO:0007669"/>
    <property type="project" value="InterPro"/>
</dbReference>
<dbReference type="NCBIfam" id="NF002805">
    <property type="entry name" value="PRK02947.1"/>
    <property type="match status" value="1"/>
</dbReference>